<evidence type="ECO:0000313" key="5">
    <source>
        <dbReference type="Proteomes" id="UP000036176"/>
    </source>
</evidence>
<comment type="similarity">
    <text evidence="1 2">Belongs to the short-chain dehydrogenases/reductases (SDR) family.</text>
</comment>
<keyword evidence="5" id="KW-1185">Reference proteome</keyword>
<proteinExistence type="inferred from homology"/>
<evidence type="ECO:0000256" key="2">
    <source>
        <dbReference type="RuleBase" id="RU000363"/>
    </source>
</evidence>
<evidence type="ECO:0000313" key="4">
    <source>
        <dbReference type="EMBL" id="KMO79745.1"/>
    </source>
</evidence>
<dbReference type="InterPro" id="IPR002347">
    <property type="entry name" value="SDR_fam"/>
</dbReference>
<accession>A0A0J6W976</accession>
<dbReference type="Gene3D" id="3.40.50.720">
    <property type="entry name" value="NAD(P)-binding Rossmann-like Domain"/>
    <property type="match status" value="1"/>
</dbReference>
<reference evidence="4 5" key="1">
    <citation type="journal article" date="2015" name="Genome Biol. Evol.">
        <title>Characterization of Three Mycobacterium spp. with Potential Use in Bioremediation by Genome Sequencing and Comparative Genomics.</title>
        <authorList>
            <person name="Das S."/>
            <person name="Pettersson B.M."/>
            <person name="Behra P.R."/>
            <person name="Ramesh M."/>
            <person name="Dasgupta S."/>
            <person name="Bhattacharya A."/>
            <person name="Kirsebom L.A."/>
        </authorList>
    </citation>
    <scope>NUCLEOTIDE SEQUENCE [LARGE SCALE GENOMIC DNA]</scope>
    <source>
        <strain evidence="4 5">DSM 44219</strain>
    </source>
</reference>
<organism evidence="4 5">
    <name type="scientific">Mycolicibacterium chubuense</name>
    <name type="common">Mycobacterium chubuense</name>
    <dbReference type="NCBI Taxonomy" id="1800"/>
    <lineage>
        <taxon>Bacteria</taxon>
        <taxon>Bacillati</taxon>
        <taxon>Actinomycetota</taxon>
        <taxon>Actinomycetes</taxon>
        <taxon>Mycobacteriales</taxon>
        <taxon>Mycobacteriaceae</taxon>
        <taxon>Mycolicibacterium</taxon>
    </lineage>
</organism>
<dbReference type="AlphaFoldDB" id="A0A0J6W976"/>
<evidence type="ECO:0000256" key="1">
    <source>
        <dbReference type="ARBA" id="ARBA00006484"/>
    </source>
</evidence>
<dbReference type="Pfam" id="PF00106">
    <property type="entry name" value="adh_short"/>
    <property type="match status" value="1"/>
</dbReference>
<dbReference type="EMBL" id="JYNX01000035">
    <property type="protein sequence ID" value="KMO79745.1"/>
    <property type="molecule type" value="Genomic_DNA"/>
</dbReference>
<protein>
    <submittedName>
        <fullName evidence="4">3-oxoacyl-[acyl-carrier-protein] reductase FabG</fullName>
        <ecNumber evidence="4">1.1.1.100</ecNumber>
    </submittedName>
</protein>
<evidence type="ECO:0000256" key="3">
    <source>
        <dbReference type="SAM" id="MobiDB-lite"/>
    </source>
</evidence>
<dbReference type="PROSITE" id="PS00061">
    <property type="entry name" value="ADH_SHORT"/>
    <property type="match status" value="1"/>
</dbReference>
<dbReference type="OrthoDB" id="658698at2"/>
<feature type="region of interest" description="Disordered" evidence="3">
    <location>
        <begin position="1"/>
        <end position="20"/>
    </location>
</feature>
<dbReference type="Proteomes" id="UP000036176">
    <property type="component" value="Unassembled WGS sequence"/>
</dbReference>
<dbReference type="PANTHER" id="PTHR42760">
    <property type="entry name" value="SHORT-CHAIN DEHYDROGENASES/REDUCTASES FAMILY MEMBER"/>
    <property type="match status" value="1"/>
</dbReference>
<dbReference type="RefSeq" id="WP_048418590.1">
    <property type="nucleotide sequence ID" value="NZ_JYNX01000035.1"/>
</dbReference>
<dbReference type="GO" id="GO:0030497">
    <property type="term" value="P:fatty acid elongation"/>
    <property type="evidence" value="ECO:0007669"/>
    <property type="project" value="TreeGrafter"/>
</dbReference>
<keyword evidence="4" id="KW-0560">Oxidoreductase</keyword>
<dbReference type="CDD" id="cd05233">
    <property type="entry name" value="SDR_c"/>
    <property type="match status" value="1"/>
</dbReference>
<name>A0A0J6W976_MYCCU</name>
<dbReference type="InterPro" id="IPR036291">
    <property type="entry name" value="NAD(P)-bd_dom_sf"/>
</dbReference>
<dbReference type="EC" id="1.1.1.100" evidence="4"/>
<dbReference type="PANTHER" id="PTHR42760:SF40">
    <property type="entry name" value="3-OXOACYL-[ACYL-CARRIER-PROTEIN] REDUCTASE, CHLOROPLASTIC"/>
    <property type="match status" value="1"/>
</dbReference>
<dbReference type="GO" id="GO:0004316">
    <property type="term" value="F:3-oxoacyl-[acyl-carrier-protein] reductase (NADPH) activity"/>
    <property type="evidence" value="ECO:0007669"/>
    <property type="project" value="UniProtKB-EC"/>
</dbReference>
<sequence>MSDPPAALDGQCSRQDRRNPGTAVAVVTGAGRGIGQATAIALADSGFAVGLVARTREELVATADQIAVRGTPAAVAVADVTCHASVRRAVETLEGSLGDIDVLVNNAATMRAVGPVWQVDPVDWWTDVQTSLVGAFLCSHEVIPGMIARGRGRIVNVVSYAAVRPSPYQSAYAAAKAGLVSLTEDLAASLRPHGLFAFAVAPGFTDTAMTRSLVHSAAAKRWMPELARRESVPAQQSTALITWLATGSGDELNGRLLHPLDDVEDLLVHVDRVRDLDLYVPRIRRLE</sequence>
<dbReference type="SUPFAM" id="SSF51735">
    <property type="entry name" value="NAD(P)-binding Rossmann-fold domains"/>
    <property type="match status" value="1"/>
</dbReference>
<comment type="caution">
    <text evidence="4">The sequence shown here is derived from an EMBL/GenBank/DDBJ whole genome shotgun (WGS) entry which is preliminary data.</text>
</comment>
<dbReference type="InterPro" id="IPR020904">
    <property type="entry name" value="Sc_DH/Rdtase_CS"/>
</dbReference>
<dbReference type="PRINTS" id="PR00081">
    <property type="entry name" value="GDHRDH"/>
</dbReference>
<dbReference type="PRINTS" id="PR00080">
    <property type="entry name" value="SDRFAMILY"/>
</dbReference>
<gene>
    <name evidence="4" type="primary">fabG_18</name>
    <name evidence="4" type="ORF">MCHUDSM44219_02607</name>
</gene>